<dbReference type="RefSeq" id="WP_108994016.1">
    <property type="nucleotide sequence ID" value="NZ_BDQX01000206.1"/>
</dbReference>
<dbReference type="Pfam" id="PF13517">
    <property type="entry name" value="FG-GAP_3"/>
    <property type="match status" value="1"/>
</dbReference>
<keyword evidence="8" id="KW-0472">Membrane</keyword>
<proteinExistence type="inferred from homology"/>
<evidence type="ECO:0000259" key="9">
    <source>
        <dbReference type="Pfam" id="PF17851"/>
    </source>
</evidence>
<evidence type="ECO:0000313" key="11">
    <source>
        <dbReference type="Proteomes" id="UP000245202"/>
    </source>
</evidence>
<dbReference type="CDD" id="cd18616">
    <property type="entry name" value="GH43_ABN-like"/>
    <property type="match status" value="1"/>
</dbReference>
<dbReference type="Gene3D" id="2.60.120.200">
    <property type="match status" value="1"/>
</dbReference>
<keyword evidence="8" id="KW-0812">Transmembrane</keyword>
<dbReference type="PANTHER" id="PTHR43301">
    <property type="entry name" value="ARABINAN ENDO-1,5-ALPHA-L-ARABINOSIDASE"/>
    <property type="match status" value="1"/>
</dbReference>
<name>A0A2R5F0R5_9BACL</name>
<feature type="transmembrane region" description="Helical" evidence="8">
    <location>
        <begin position="20"/>
        <end position="42"/>
    </location>
</feature>
<dbReference type="InterPro" id="IPR050727">
    <property type="entry name" value="GH43_arabinanases"/>
</dbReference>
<keyword evidence="5" id="KW-0326">Glycosidase</keyword>
<dbReference type="InterPro" id="IPR028994">
    <property type="entry name" value="Integrin_alpha_N"/>
</dbReference>
<dbReference type="Gene3D" id="2.115.10.20">
    <property type="entry name" value="Glycosyl hydrolase domain, family 43"/>
    <property type="match status" value="1"/>
</dbReference>
<dbReference type="Gene3D" id="2.60.120.560">
    <property type="entry name" value="Exo-inulinase, domain 1"/>
    <property type="match status" value="1"/>
</dbReference>
<dbReference type="SUPFAM" id="SSF75005">
    <property type="entry name" value="Arabinanase/levansucrase/invertase"/>
    <property type="match status" value="1"/>
</dbReference>
<evidence type="ECO:0000256" key="4">
    <source>
        <dbReference type="ARBA" id="ARBA00022801"/>
    </source>
</evidence>
<evidence type="ECO:0000256" key="6">
    <source>
        <dbReference type="PIRSR" id="PIRSR606710-1"/>
    </source>
</evidence>
<dbReference type="Pfam" id="PF17851">
    <property type="entry name" value="GH43_C2"/>
    <property type="match status" value="1"/>
</dbReference>
<dbReference type="PANTHER" id="PTHR43301:SF3">
    <property type="entry name" value="ARABINAN ENDO-1,5-ALPHA-L-ARABINOSIDASE A-RELATED"/>
    <property type="match status" value="1"/>
</dbReference>
<feature type="domain" description="Beta-xylosidase C-terminal Concanavalin A-like" evidence="9">
    <location>
        <begin position="551"/>
        <end position="745"/>
    </location>
</feature>
<keyword evidence="4" id="KW-0378">Hydrolase</keyword>
<evidence type="ECO:0000313" key="10">
    <source>
        <dbReference type="EMBL" id="GBG09241.1"/>
    </source>
</evidence>
<reference evidence="10 11" key="1">
    <citation type="submission" date="2017-08" db="EMBL/GenBank/DDBJ databases">
        <title>Substantial Increase in Enzyme Production by Combined Drug-Resistance Mutations in Paenibacillus agaridevorans.</title>
        <authorList>
            <person name="Tanaka Y."/>
            <person name="Funane K."/>
            <person name="Hosaka T."/>
            <person name="Shiwa Y."/>
            <person name="Fujita N."/>
            <person name="Miyazaki T."/>
            <person name="Yoshikawa H."/>
            <person name="Murakami K."/>
            <person name="Kasahara K."/>
            <person name="Inaoka T."/>
            <person name="Hiraga Y."/>
            <person name="Ochi K."/>
        </authorList>
    </citation>
    <scope>NUCLEOTIDE SEQUENCE [LARGE SCALE GENOMIC DNA]</scope>
    <source>
        <strain evidence="10 11">T-3040</strain>
    </source>
</reference>
<dbReference type="Pfam" id="PF04616">
    <property type="entry name" value="Glyco_hydro_43"/>
    <property type="match status" value="1"/>
</dbReference>
<keyword evidence="11" id="KW-1185">Reference proteome</keyword>
<feature type="active site" description="Proton donor" evidence="6">
    <location>
        <position position="212"/>
    </location>
</feature>
<protein>
    <recommendedName>
        <fullName evidence="9">Beta-xylosidase C-terminal Concanavalin A-like domain-containing protein</fullName>
    </recommendedName>
</protein>
<dbReference type="SUPFAM" id="SSF49899">
    <property type="entry name" value="Concanavalin A-like lectins/glucanases"/>
    <property type="match status" value="1"/>
</dbReference>
<feature type="site" description="Important for catalytic activity, responsible for pKa modulation of the active site Glu and correct orientation of both the proton donor and substrate" evidence="7">
    <location>
        <position position="163"/>
    </location>
</feature>
<comment type="caution">
    <text evidence="10">The sequence shown here is derived from an EMBL/GenBank/DDBJ whole genome shotgun (WGS) entry which is preliminary data.</text>
</comment>
<evidence type="ECO:0000256" key="8">
    <source>
        <dbReference type="SAM" id="Phobius"/>
    </source>
</evidence>
<dbReference type="InterPro" id="IPR013320">
    <property type="entry name" value="ConA-like_dom_sf"/>
</dbReference>
<keyword evidence="3" id="KW-0732">Signal</keyword>
<dbReference type="AlphaFoldDB" id="A0A2R5F0R5"/>
<dbReference type="GO" id="GO:0004553">
    <property type="term" value="F:hydrolase activity, hydrolyzing O-glycosyl compounds"/>
    <property type="evidence" value="ECO:0007669"/>
    <property type="project" value="InterPro"/>
</dbReference>
<dbReference type="GO" id="GO:0005975">
    <property type="term" value="P:carbohydrate metabolic process"/>
    <property type="evidence" value="ECO:0007669"/>
    <property type="project" value="InterPro"/>
</dbReference>
<organism evidence="10 11">
    <name type="scientific">Paenibacillus agaridevorans</name>
    <dbReference type="NCBI Taxonomy" id="171404"/>
    <lineage>
        <taxon>Bacteria</taxon>
        <taxon>Bacillati</taxon>
        <taxon>Bacillota</taxon>
        <taxon>Bacilli</taxon>
        <taxon>Bacillales</taxon>
        <taxon>Paenibacillaceae</taxon>
        <taxon>Paenibacillus</taxon>
    </lineage>
</organism>
<dbReference type="InterPro" id="IPR006710">
    <property type="entry name" value="Glyco_hydro_43"/>
</dbReference>
<evidence type="ECO:0000256" key="2">
    <source>
        <dbReference type="ARBA" id="ARBA00009865"/>
    </source>
</evidence>
<sequence length="1026" mass="109757">MRHAELISGLMRWRKAAGYFMLVVFMISLNFFGVTAPTLTFAQSSTYTNPIRPGDFADPTIIKGKDGYWYAYATGDRFQISRSEDLQTWTNMGTVFASKPAWASGYSFWAPDIRYIDGQYVLYYSVINSSGVSAIGAASAPSPTGPWTDRGSALLTVGATLIDPAGFTDTDGTNYVLYGSYPGGVWIQKLNSSGLSADPAFSPVKIASGKYEGPYMVHRDGFYYLMLSSSSCCAGPSSGYVTYVGKSASLLGSYVDRDGIPLVNSRSGGTIMMSNSGNSVLGGGHNAMLTDLSGQTYIVYHALNRYTAADTVRQLHIDRLDWIDGWPIVREGRGASATPQPMPIVTGTVDDRFGDSVATANNFVALQGSFSNIGGAGTDSGAFMRLTGPDTMARVKVLSGSDVQVQADVRTMGTADVVGLLSNYVDEDHYVRILLDAATNELKIETVTNGIPTVTTTSLPSSFAPDKWHTLTVQVRGNHLKAEVTHANLGDPLAVLAITLPNALVHQGVAGIAGDDLAEVDNFAVSPLFTAHTTLVSDPPIVSNNLLTAYSDEFTGSLGAGWSWIRNDPNASVQSGSLAWPTQSGDLAAASGKPGVLLRSPPKGNYMIETKLNFNVGINTIRDFEQAGLIVYTNDNNHLRLVHSTANTLRLLEFWKVTQEGGGTRWAGATNFGVPADTTWLRIHVTIDPVTGEQHYRPSSSTDGVNWKAGGVWVLPANTSAQIGLVSHGRTNATQATAKFEYFRVFQNKIDRTEGDVTGDKYGDLTTIDADGRLSIYANGFLEPAHNGYPFVNKYWTSLGTSWGADTTAITTADLTGDGKAELLALGTDGHLRIWKNTGSTTPWTFVTWDYVNWSDAIRIAAGDVNGDGLADLVSTHTDGSLRIHVNTGNASASGTGLPFNMLTWSVPSGYSSGITGIAVADTTGDGYADLLVARSDGTLTEYANQWPSAPNQLPFAAASWSVSGEWDDISDISASDVNGDGWADLMALTTMGQLQIYANKKFYTGAPFDTATWIYYNWSGVSVIG</sequence>
<accession>A0A2R5F0R5</accession>
<comment type="pathway">
    <text evidence="1">Glycan metabolism; L-arabinan degradation.</text>
</comment>
<dbReference type="Proteomes" id="UP000245202">
    <property type="component" value="Unassembled WGS sequence"/>
</dbReference>
<dbReference type="InterPro" id="IPR013517">
    <property type="entry name" value="FG-GAP"/>
</dbReference>
<dbReference type="Gene3D" id="2.130.10.130">
    <property type="entry name" value="Integrin alpha, N-terminal"/>
    <property type="match status" value="1"/>
</dbReference>
<evidence type="ECO:0000256" key="1">
    <source>
        <dbReference type="ARBA" id="ARBA00004834"/>
    </source>
</evidence>
<gene>
    <name evidence="10" type="ORF">PAT3040_03882</name>
</gene>
<dbReference type="InterPro" id="IPR023296">
    <property type="entry name" value="Glyco_hydro_beta-prop_sf"/>
</dbReference>
<evidence type="ECO:0000256" key="5">
    <source>
        <dbReference type="ARBA" id="ARBA00023295"/>
    </source>
</evidence>
<evidence type="ECO:0000256" key="3">
    <source>
        <dbReference type="ARBA" id="ARBA00022729"/>
    </source>
</evidence>
<comment type="similarity">
    <text evidence="2">Belongs to the glycosyl hydrolase 43 family.</text>
</comment>
<keyword evidence="8" id="KW-1133">Transmembrane helix</keyword>
<evidence type="ECO:0000256" key="7">
    <source>
        <dbReference type="PIRSR" id="PIRSR606710-2"/>
    </source>
</evidence>
<dbReference type="InterPro" id="IPR041542">
    <property type="entry name" value="GH43_C2"/>
</dbReference>
<dbReference type="EMBL" id="BDQX01000206">
    <property type="protein sequence ID" value="GBG09241.1"/>
    <property type="molecule type" value="Genomic_DNA"/>
</dbReference>
<feature type="active site" description="Proton acceptor" evidence="6">
    <location>
        <position position="58"/>
    </location>
</feature>
<dbReference type="SUPFAM" id="SSF69318">
    <property type="entry name" value="Integrin alpha N-terminal domain"/>
    <property type="match status" value="1"/>
</dbReference>